<evidence type="ECO:0000256" key="3">
    <source>
        <dbReference type="SAM" id="Coils"/>
    </source>
</evidence>
<reference evidence="5 6" key="1">
    <citation type="journal article" date="2014" name="Appl. Environ. Microbiol.">
        <title>Genomic features of a bumble bee symbiont reflect its host environment.</title>
        <authorList>
            <person name="Martinson V.G."/>
            <person name="Magoc T."/>
            <person name="Koch H."/>
            <person name="Salzberg S.L."/>
            <person name="Moran N.A."/>
        </authorList>
    </citation>
    <scope>NUCLEOTIDE SEQUENCE [LARGE SCALE GENOMIC DNA]</scope>
    <source>
        <strain evidence="5 6">Bimp</strain>
    </source>
</reference>
<gene>
    <name evidence="5" type="ORF">O970_07190</name>
</gene>
<sequence length="162" mass="18390">MKKIIYALGLTIMLLTGSVFATEQKIAVVNVMYILQNMPERETVSKTLNSEFESRAKTLQSQEKKAQEAAQRLQKEGLTLSAGDKNKLKDIIASFEEKAKAFSQDYHKRENEEVNKLLGHIQQAVSTLVKQEHYTLVLKAEAAFYVNDTIDITEKVLEQVKK</sequence>
<keyword evidence="6" id="KW-1185">Reference proteome</keyword>
<comment type="similarity">
    <text evidence="2">Belongs to the skp family.</text>
</comment>
<organism evidence="5 6">
    <name type="scientific">Candidatus Schmidhempelia bombi str. Bimp</name>
    <dbReference type="NCBI Taxonomy" id="1387197"/>
    <lineage>
        <taxon>Bacteria</taxon>
        <taxon>Pseudomonadati</taxon>
        <taxon>Pseudomonadota</taxon>
        <taxon>Gammaproteobacteria</taxon>
        <taxon>Orbales</taxon>
        <taxon>Orbaceae</taxon>
        <taxon>Candidatus Schmidhempelia</taxon>
    </lineage>
</organism>
<accession>A0AB94IBF2</accession>
<dbReference type="Gene3D" id="3.30.910.20">
    <property type="entry name" value="Skp domain"/>
    <property type="match status" value="1"/>
</dbReference>
<dbReference type="GO" id="GO:0050821">
    <property type="term" value="P:protein stabilization"/>
    <property type="evidence" value="ECO:0007669"/>
    <property type="project" value="TreeGrafter"/>
</dbReference>
<evidence type="ECO:0000256" key="4">
    <source>
        <dbReference type="SAM" id="SignalP"/>
    </source>
</evidence>
<name>A0AB94IBF2_9GAMM</name>
<dbReference type="InterPro" id="IPR024930">
    <property type="entry name" value="Skp_dom_sf"/>
</dbReference>
<dbReference type="Proteomes" id="UP000506160">
    <property type="component" value="Unassembled WGS sequence"/>
</dbReference>
<feature type="chain" id="PRO_5044491979" evidence="4">
    <location>
        <begin position="22"/>
        <end position="162"/>
    </location>
</feature>
<dbReference type="PIRSF" id="PIRSF002094">
    <property type="entry name" value="OMP26_Skp"/>
    <property type="match status" value="1"/>
</dbReference>
<dbReference type="EMBL" id="AWGA01000066">
    <property type="protein sequence ID" value="TEA26734.1"/>
    <property type="molecule type" value="Genomic_DNA"/>
</dbReference>
<comment type="caution">
    <text evidence="5">The sequence shown here is derived from an EMBL/GenBank/DDBJ whole genome shotgun (WGS) entry which is preliminary data.</text>
</comment>
<dbReference type="Pfam" id="PF03938">
    <property type="entry name" value="OmpH"/>
    <property type="match status" value="1"/>
</dbReference>
<dbReference type="InterPro" id="IPR005632">
    <property type="entry name" value="Chaperone_Skp"/>
</dbReference>
<dbReference type="GO" id="GO:0005829">
    <property type="term" value="C:cytosol"/>
    <property type="evidence" value="ECO:0007669"/>
    <property type="project" value="TreeGrafter"/>
</dbReference>
<evidence type="ECO:0000256" key="1">
    <source>
        <dbReference type="ARBA" id="ARBA00022729"/>
    </source>
</evidence>
<dbReference type="RefSeq" id="WP_024496441.1">
    <property type="nucleotide sequence ID" value="NZ_AWGA01000066.1"/>
</dbReference>
<evidence type="ECO:0000313" key="6">
    <source>
        <dbReference type="Proteomes" id="UP000506160"/>
    </source>
</evidence>
<evidence type="ECO:0000313" key="5">
    <source>
        <dbReference type="EMBL" id="TEA26734.1"/>
    </source>
</evidence>
<keyword evidence="3" id="KW-0175">Coiled coil</keyword>
<dbReference type="PANTHER" id="PTHR35089:SF1">
    <property type="entry name" value="CHAPERONE PROTEIN SKP"/>
    <property type="match status" value="1"/>
</dbReference>
<dbReference type="SMART" id="SM00935">
    <property type="entry name" value="OmpH"/>
    <property type="match status" value="1"/>
</dbReference>
<evidence type="ECO:0000256" key="2">
    <source>
        <dbReference type="PIRNR" id="PIRNR002094"/>
    </source>
</evidence>
<protein>
    <submittedName>
        <fullName evidence="5">Molecular chaperone</fullName>
    </submittedName>
</protein>
<dbReference type="PANTHER" id="PTHR35089">
    <property type="entry name" value="CHAPERONE PROTEIN SKP"/>
    <property type="match status" value="1"/>
</dbReference>
<feature type="signal peptide" evidence="4">
    <location>
        <begin position="1"/>
        <end position="21"/>
    </location>
</feature>
<feature type="coiled-coil region" evidence="3">
    <location>
        <begin position="49"/>
        <end position="105"/>
    </location>
</feature>
<dbReference type="SUPFAM" id="SSF111384">
    <property type="entry name" value="OmpH-like"/>
    <property type="match status" value="1"/>
</dbReference>
<proteinExistence type="inferred from homology"/>
<dbReference type="AlphaFoldDB" id="A0AB94IBF2"/>
<dbReference type="GO" id="GO:0051082">
    <property type="term" value="F:unfolded protein binding"/>
    <property type="evidence" value="ECO:0007669"/>
    <property type="project" value="InterPro"/>
</dbReference>
<keyword evidence="1 4" id="KW-0732">Signal</keyword>